<feature type="transmembrane region" description="Helical" evidence="1">
    <location>
        <begin position="37"/>
        <end position="56"/>
    </location>
</feature>
<keyword evidence="1" id="KW-0472">Membrane</keyword>
<accession>A0A182U1V1</accession>
<dbReference type="VEuPathDB" id="VectorBase:AMEC012372"/>
<dbReference type="EnsemblMetazoa" id="AMEC012372-RA">
    <property type="protein sequence ID" value="AMEC012372-PA"/>
    <property type="gene ID" value="AMEC012372"/>
</dbReference>
<reference evidence="2" key="2">
    <citation type="submission" date="2020-05" db="UniProtKB">
        <authorList>
            <consortium name="EnsemblMetazoa"/>
        </authorList>
    </citation>
    <scope>IDENTIFICATION</scope>
    <source>
        <strain evidence="2">CM1001059</strain>
    </source>
</reference>
<keyword evidence="3" id="KW-1185">Reference proteome</keyword>
<evidence type="ECO:0000313" key="3">
    <source>
        <dbReference type="Proteomes" id="UP000075902"/>
    </source>
</evidence>
<keyword evidence="1" id="KW-1133">Transmembrane helix</keyword>
<protein>
    <submittedName>
        <fullName evidence="2">Uncharacterized protein</fullName>
    </submittedName>
</protein>
<reference evidence="3" key="1">
    <citation type="submission" date="2014-01" db="EMBL/GenBank/DDBJ databases">
        <title>The Genome Sequence of Anopheles melas CM1001059_A (V2).</title>
        <authorList>
            <consortium name="The Broad Institute Genomics Platform"/>
            <person name="Neafsey D.E."/>
            <person name="Besansky N."/>
            <person name="Howell P."/>
            <person name="Walton C."/>
            <person name="Young S.K."/>
            <person name="Zeng Q."/>
            <person name="Gargeya S."/>
            <person name="Fitzgerald M."/>
            <person name="Haas B."/>
            <person name="Abouelleil A."/>
            <person name="Allen A.W."/>
            <person name="Alvarado L."/>
            <person name="Arachchi H.M."/>
            <person name="Berlin A.M."/>
            <person name="Chapman S.B."/>
            <person name="Gainer-Dewar J."/>
            <person name="Goldberg J."/>
            <person name="Griggs A."/>
            <person name="Gujja S."/>
            <person name="Hansen M."/>
            <person name="Howarth C."/>
            <person name="Imamovic A."/>
            <person name="Ireland A."/>
            <person name="Larimer J."/>
            <person name="McCowan C."/>
            <person name="Murphy C."/>
            <person name="Pearson M."/>
            <person name="Poon T.W."/>
            <person name="Priest M."/>
            <person name="Roberts A."/>
            <person name="Saif S."/>
            <person name="Shea T."/>
            <person name="Sisk P."/>
            <person name="Sykes S."/>
            <person name="Wortman J."/>
            <person name="Nusbaum C."/>
            <person name="Birren B."/>
        </authorList>
    </citation>
    <scope>NUCLEOTIDE SEQUENCE [LARGE SCALE GENOMIC DNA]</scope>
    <source>
        <strain evidence="3">CM1001059</strain>
    </source>
</reference>
<keyword evidence="1" id="KW-0812">Transmembrane</keyword>
<name>A0A182U1V1_9DIPT</name>
<organism evidence="2 3">
    <name type="scientific">Anopheles melas</name>
    <dbReference type="NCBI Taxonomy" id="34690"/>
    <lineage>
        <taxon>Eukaryota</taxon>
        <taxon>Metazoa</taxon>
        <taxon>Ecdysozoa</taxon>
        <taxon>Arthropoda</taxon>
        <taxon>Hexapoda</taxon>
        <taxon>Insecta</taxon>
        <taxon>Pterygota</taxon>
        <taxon>Neoptera</taxon>
        <taxon>Endopterygota</taxon>
        <taxon>Diptera</taxon>
        <taxon>Nematocera</taxon>
        <taxon>Culicoidea</taxon>
        <taxon>Culicidae</taxon>
        <taxon>Anophelinae</taxon>
        <taxon>Anopheles</taxon>
    </lineage>
</organism>
<proteinExistence type="predicted"/>
<evidence type="ECO:0000313" key="2">
    <source>
        <dbReference type="EnsemblMetazoa" id="AMEC012372-PA"/>
    </source>
</evidence>
<evidence type="ECO:0000256" key="1">
    <source>
        <dbReference type="SAM" id="Phobius"/>
    </source>
</evidence>
<dbReference type="Proteomes" id="UP000075902">
    <property type="component" value="Unassembled WGS sequence"/>
</dbReference>
<sequence length="220" mass="24593">MMELTRWSPQRCATNRPAIPSMAVGGRWWPVAGTSEASIIVTAMGFPLLQPAILFCSRGQRRMWTMMMMMMMVVVDVSVLVQSYKLPTIVADVACTGRQAVFYVLHESRLSETVQPTVTPDDITVIGRSVVYVVLFPFSSRVELLGRNAVLLTVAPLDSDCSLWFDWVSLWLLSEAIRSRLLSLLSSLCRKLEVSDDGVCFWVLSAQPRAAFRSCSMSLF</sequence>
<dbReference type="AlphaFoldDB" id="A0A182U1V1"/>